<dbReference type="SUPFAM" id="SSF56925">
    <property type="entry name" value="OMPA-like"/>
    <property type="match status" value="1"/>
</dbReference>
<dbReference type="AlphaFoldDB" id="A0A150XVZ7"/>
<gene>
    <name evidence="1" type="ORF">AWN68_13925</name>
</gene>
<sequence>MTKSRFLLLLFVIVSKSIMGQQYTTTGDFDRISKATFGFGVNTYFGELSAFSTDTKVQLGLSTTLTYEHLFTDNIALRGGLSVYSIKGADSLSVETARVQRNLSFKATNIEFTAQALYYVFRHPYSGYKDRAFANPYFHLGLGVTTNKPKATLAGTDYELRPMRLEGIEYGTLALIVPVGMGVNIFINRNIDLQVEMQYTAALTKYLDDVSANYRDPSSFADPVAAQLSDRRIELGLTPAAAGDARGVGTNDAYLRFGFRFGYYLPKSLYGKSSIRCRVVKKTR</sequence>
<evidence type="ECO:0000313" key="1">
    <source>
        <dbReference type="EMBL" id="KYG82876.1"/>
    </source>
</evidence>
<dbReference type="STRING" id="296218.AWN68_13925"/>
<evidence type="ECO:0000313" key="2">
    <source>
        <dbReference type="Proteomes" id="UP000075615"/>
    </source>
</evidence>
<reference evidence="1 2" key="1">
    <citation type="submission" date="2016-01" db="EMBL/GenBank/DDBJ databases">
        <title>Genome sequencing of Roseivirga echinicomitans KMM 6058.</title>
        <authorList>
            <person name="Selvaratnam C."/>
            <person name="Thevarajoo S."/>
            <person name="Goh K.M."/>
            <person name="Ee R."/>
            <person name="Chan K.-G."/>
            <person name="Chong C.S."/>
        </authorList>
    </citation>
    <scope>NUCLEOTIDE SEQUENCE [LARGE SCALE GENOMIC DNA]</scope>
    <source>
        <strain evidence="1 2">KMM 6058</strain>
    </source>
</reference>
<dbReference type="InterPro" id="IPR011250">
    <property type="entry name" value="OMP/PagP_B-barrel"/>
</dbReference>
<evidence type="ECO:0008006" key="3">
    <source>
        <dbReference type="Google" id="ProtNLM"/>
    </source>
</evidence>
<dbReference type="OrthoDB" id="654178at2"/>
<keyword evidence="2" id="KW-1185">Reference proteome</keyword>
<dbReference type="Gene3D" id="2.40.160.20">
    <property type="match status" value="1"/>
</dbReference>
<protein>
    <recommendedName>
        <fullName evidence="3">DUF6089 domain-containing protein</fullName>
    </recommendedName>
</protein>
<name>A0A150XVZ7_9BACT</name>
<organism evidence="1 2">
    <name type="scientific">Roseivirga echinicomitans</name>
    <dbReference type="NCBI Taxonomy" id="296218"/>
    <lineage>
        <taxon>Bacteria</taxon>
        <taxon>Pseudomonadati</taxon>
        <taxon>Bacteroidota</taxon>
        <taxon>Cytophagia</taxon>
        <taxon>Cytophagales</taxon>
        <taxon>Roseivirgaceae</taxon>
        <taxon>Roseivirga</taxon>
    </lineage>
</organism>
<dbReference type="RefSeq" id="WP_068412177.1">
    <property type="nucleotide sequence ID" value="NZ_LRDB01000002.1"/>
</dbReference>
<comment type="caution">
    <text evidence="1">The sequence shown here is derived from an EMBL/GenBank/DDBJ whole genome shotgun (WGS) entry which is preliminary data.</text>
</comment>
<proteinExistence type="predicted"/>
<dbReference type="Proteomes" id="UP000075615">
    <property type="component" value="Unassembled WGS sequence"/>
</dbReference>
<accession>A0A150XVZ7</accession>
<dbReference type="EMBL" id="LRDB01000002">
    <property type="protein sequence ID" value="KYG82876.1"/>
    <property type="molecule type" value="Genomic_DNA"/>
</dbReference>